<keyword evidence="2" id="KW-1185">Reference proteome</keyword>
<dbReference type="Gene3D" id="2.120.10.30">
    <property type="entry name" value="TolB, C-terminal domain"/>
    <property type="match status" value="1"/>
</dbReference>
<organism evidence="1 2">
    <name type="scientific">Magallana gigas</name>
    <name type="common">Pacific oyster</name>
    <name type="synonym">Crassostrea gigas</name>
    <dbReference type="NCBI Taxonomy" id="29159"/>
    <lineage>
        <taxon>Eukaryota</taxon>
        <taxon>Metazoa</taxon>
        <taxon>Spiralia</taxon>
        <taxon>Lophotrochozoa</taxon>
        <taxon>Mollusca</taxon>
        <taxon>Bivalvia</taxon>
        <taxon>Autobranchia</taxon>
        <taxon>Pteriomorphia</taxon>
        <taxon>Ostreida</taxon>
        <taxon>Ostreoidea</taxon>
        <taxon>Ostreidae</taxon>
        <taxon>Magallana</taxon>
    </lineage>
</organism>
<evidence type="ECO:0000313" key="2">
    <source>
        <dbReference type="Proteomes" id="UP000005408"/>
    </source>
</evidence>
<sequence>DNNCIHILDKNGPFLRYIDNCDLKSPFGLCVDNNNYLFVCECDKGNVKKIVYSK</sequence>
<dbReference type="AlphaFoldDB" id="A0A8W8LUS7"/>
<protein>
    <submittedName>
        <fullName evidence="1">Uncharacterized protein</fullName>
    </submittedName>
</protein>
<reference evidence="1" key="1">
    <citation type="submission" date="2022-08" db="UniProtKB">
        <authorList>
            <consortium name="EnsemblMetazoa"/>
        </authorList>
    </citation>
    <scope>IDENTIFICATION</scope>
    <source>
        <strain evidence="1">05x7-T-G4-1.051#20</strain>
    </source>
</reference>
<accession>A0A8W8LUS7</accession>
<dbReference type="SUPFAM" id="SSF101898">
    <property type="entry name" value="NHL repeat"/>
    <property type="match status" value="1"/>
</dbReference>
<name>A0A8W8LUS7_MAGGI</name>
<proteinExistence type="predicted"/>
<dbReference type="EnsemblMetazoa" id="G29695.1">
    <property type="protein sequence ID" value="G29695.1:cds"/>
    <property type="gene ID" value="G29695"/>
</dbReference>
<dbReference type="Proteomes" id="UP000005408">
    <property type="component" value="Unassembled WGS sequence"/>
</dbReference>
<evidence type="ECO:0000313" key="1">
    <source>
        <dbReference type="EnsemblMetazoa" id="G29695.1:cds"/>
    </source>
</evidence>
<dbReference type="InterPro" id="IPR011042">
    <property type="entry name" value="6-blade_b-propeller_TolB-like"/>
</dbReference>